<dbReference type="InterPro" id="IPR052337">
    <property type="entry name" value="SAT4-like"/>
</dbReference>
<feature type="transmembrane region" description="Helical" evidence="7">
    <location>
        <begin position="206"/>
        <end position="224"/>
    </location>
</feature>
<dbReference type="PANTHER" id="PTHR33048:SF31">
    <property type="entry name" value="INTEGRAL MEMBRANE PROTEIN"/>
    <property type="match status" value="1"/>
</dbReference>
<keyword evidence="10" id="KW-1185">Reference proteome</keyword>
<feature type="transmembrane region" description="Helical" evidence="7">
    <location>
        <begin position="81"/>
        <end position="111"/>
    </location>
</feature>
<feature type="domain" description="Rhodopsin" evidence="8">
    <location>
        <begin position="2"/>
        <end position="230"/>
    </location>
</feature>
<evidence type="ECO:0000256" key="4">
    <source>
        <dbReference type="ARBA" id="ARBA00023136"/>
    </source>
</evidence>
<keyword evidence="4 7" id="KW-0472">Membrane</keyword>
<dbReference type="GO" id="GO:0016020">
    <property type="term" value="C:membrane"/>
    <property type="evidence" value="ECO:0007669"/>
    <property type="project" value="UniProtKB-SubCell"/>
</dbReference>
<keyword evidence="2 7" id="KW-0812">Transmembrane</keyword>
<feature type="region of interest" description="Disordered" evidence="6">
    <location>
        <begin position="286"/>
        <end position="368"/>
    </location>
</feature>
<evidence type="ECO:0000256" key="7">
    <source>
        <dbReference type="SAM" id="Phobius"/>
    </source>
</evidence>
<dbReference type="PANTHER" id="PTHR33048">
    <property type="entry name" value="PTH11-LIKE INTEGRAL MEMBRANE PROTEIN (AFU_ORTHOLOGUE AFUA_5G11245)"/>
    <property type="match status" value="1"/>
</dbReference>
<protein>
    <recommendedName>
        <fullName evidence="8">Rhodopsin domain-containing protein</fullName>
    </recommendedName>
</protein>
<dbReference type="InterPro" id="IPR049326">
    <property type="entry name" value="Rhodopsin_dom_fungi"/>
</dbReference>
<keyword evidence="3 7" id="KW-1133">Transmembrane helix</keyword>
<evidence type="ECO:0000256" key="5">
    <source>
        <dbReference type="ARBA" id="ARBA00038359"/>
    </source>
</evidence>
<dbReference type="OrthoDB" id="3936451at2759"/>
<evidence type="ECO:0000313" key="9">
    <source>
        <dbReference type="EMBL" id="KAH7041413.1"/>
    </source>
</evidence>
<comment type="caution">
    <text evidence="9">The sequence shown here is derived from an EMBL/GenBank/DDBJ whole genome shotgun (WGS) entry which is preliminary data.</text>
</comment>
<dbReference type="Pfam" id="PF20684">
    <property type="entry name" value="Fung_rhodopsin"/>
    <property type="match status" value="1"/>
</dbReference>
<evidence type="ECO:0000256" key="3">
    <source>
        <dbReference type="ARBA" id="ARBA00022989"/>
    </source>
</evidence>
<evidence type="ECO:0000256" key="1">
    <source>
        <dbReference type="ARBA" id="ARBA00004141"/>
    </source>
</evidence>
<reference evidence="9" key="1">
    <citation type="journal article" date="2021" name="Nat. Commun.">
        <title>Genetic determinants of endophytism in the Arabidopsis root mycobiome.</title>
        <authorList>
            <person name="Mesny F."/>
            <person name="Miyauchi S."/>
            <person name="Thiergart T."/>
            <person name="Pickel B."/>
            <person name="Atanasova L."/>
            <person name="Karlsson M."/>
            <person name="Huettel B."/>
            <person name="Barry K.W."/>
            <person name="Haridas S."/>
            <person name="Chen C."/>
            <person name="Bauer D."/>
            <person name="Andreopoulos W."/>
            <person name="Pangilinan J."/>
            <person name="LaButti K."/>
            <person name="Riley R."/>
            <person name="Lipzen A."/>
            <person name="Clum A."/>
            <person name="Drula E."/>
            <person name="Henrissat B."/>
            <person name="Kohler A."/>
            <person name="Grigoriev I.V."/>
            <person name="Martin F.M."/>
            <person name="Hacquard S."/>
        </authorList>
    </citation>
    <scope>NUCLEOTIDE SEQUENCE</scope>
    <source>
        <strain evidence="9">MPI-CAGE-CH-0230</strain>
    </source>
</reference>
<evidence type="ECO:0000256" key="2">
    <source>
        <dbReference type="ARBA" id="ARBA00022692"/>
    </source>
</evidence>
<sequence>MAAALPFFTVLSIACIACGFTGIGVKAATLALPQYQQYTEIGLFWFFLFEVFYCVNIIPVKISIGLMLVRIAKNRKVYVYIQYGVMAMFTTMNVIACGFIIFHCSPVAAAWDLSLLQKGGRCNPQDWLVNVYYATTAVNIFTDWVTAFMPIPLLWNVKLNRNAKISVAGVLGLGFFASLSACVRLKYTIGLTEQENYLDALADIVIWGYAENGLGLIVGCMATLRPLFRRVFSLGGEVSTRMTGGGATGGKAGVAGGSSGGYGFPSNSRRTYEECDTVYEMKTGLSVTVGPGGPGDDSSGAGYGTHDRTANAVKKSRSGSSSGDDEDSFDTESQTRIIIKPHGRHGGSRDMNGGIMVTKQIALSRDDD</sequence>
<feature type="transmembrane region" description="Helical" evidence="7">
    <location>
        <begin position="131"/>
        <end position="155"/>
    </location>
</feature>
<dbReference type="Proteomes" id="UP000756346">
    <property type="component" value="Unassembled WGS sequence"/>
</dbReference>
<organism evidence="9 10">
    <name type="scientific">Microdochium trichocladiopsis</name>
    <dbReference type="NCBI Taxonomy" id="1682393"/>
    <lineage>
        <taxon>Eukaryota</taxon>
        <taxon>Fungi</taxon>
        <taxon>Dikarya</taxon>
        <taxon>Ascomycota</taxon>
        <taxon>Pezizomycotina</taxon>
        <taxon>Sordariomycetes</taxon>
        <taxon>Xylariomycetidae</taxon>
        <taxon>Xylariales</taxon>
        <taxon>Microdochiaceae</taxon>
        <taxon>Microdochium</taxon>
    </lineage>
</organism>
<proteinExistence type="inferred from homology"/>
<feature type="transmembrane region" description="Helical" evidence="7">
    <location>
        <begin position="43"/>
        <end position="69"/>
    </location>
</feature>
<dbReference type="AlphaFoldDB" id="A0A9P9BWH3"/>
<comment type="subcellular location">
    <subcellularLocation>
        <location evidence="1">Membrane</location>
        <topology evidence="1">Multi-pass membrane protein</topology>
    </subcellularLocation>
</comment>
<name>A0A9P9BWH3_9PEZI</name>
<dbReference type="RefSeq" id="XP_046019468.1">
    <property type="nucleotide sequence ID" value="XM_046151509.1"/>
</dbReference>
<evidence type="ECO:0000256" key="6">
    <source>
        <dbReference type="SAM" id="MobiDB-lite"/>
    </source>
</evidence>
<comment type="similarity">
    <text evidence="5">Belongs to the SAT4 family.</text>
</comment>
<evidence type="ECO:0000259" key="8">
    <source>
        <dbReference type="Pfam" id="PF20684"/>
    </source>
</evidence>
<gene>
    <name evidence="9" type="ORF">B0I36DRAFT_282345</name>
</gene>
<dbReference type="GeneID" id="70181055"/>
<accession>A0A9P9BWH3</accession>
<feature type="transmembrane region" description="Helical" evidence="7">
    <location>
        <begin position="167"/>
        <end position="186"/>
    </location>
</feature>
<evidence type="ECO:0000313" key="10">
    <source>
        <dbReference type="Proteomes" id="UP000756346"/>
    </source>
</evidence>
<dbReference type="EMBL" id="JAGTJQ010000001">
    <property type="protein sequence ID" value="KAH7041413.1"/>
    <property type="molecule type" value="Genomic_DNA"/>
</dbReference>